<evidence type="ECO:0000313" key="3">
    <source>
        <dbReference type="Proteomes" id="UP000070163"/>
    </source>
</evidence>
<keyword evidence="3" id="KW-1185">Reference proteome</keyword>
<accession>A0A133UA20</accession>
<proteinExistence type="predicted"/>
<protein>
    <submittedName>
        <fullName evidence="2">Uncharacterized protein</fullName>
    </submittedName>
</protein>
<name>A0A133UA20_9EURY</name>
<dbReference type="EMBL" id="LHXJ01000024">
    <property type="protein sequence ID" value="KXA91042.1"/>
    <property type="molecule type" value="Genomic_DNA"/>
</dbReference>
<dbReference type="Proteomes" id="UP000070163">
    <property type="component" value="Unassembled WGS sequence"/>
</dbReference>
<evidence type="ECO:0000313" key="2">
    <source>
        <dbReference type="EMBL" id="KXA91042.1"/>
    </source>
</evidence>
<dbReference type="AlphaFoldDB" id="A0A133UA20"/>
<sequence>MKKSTTAAGVNSLSAGRLLWSLYTGNHHDGHWNLEEERELVRELDEKYKDYQEDLSCSSQKFGKTSSSGESSIKIQKSQNNW</sequence>
<evidence type="ECO:0000256" key="1">
    <source>
        <dbReference type="SAM" id="MobiDB-lite"/>
    </source>
</evidence>
<gene>
    <name evidence="2" type="ORF">AKJ57_02710</name>
</gene>
<organism evidence="2 3">
    <name type="scientific">candidate division MSBL1 archaeon SCGC-AAA259A05</name>
    <dbReference type="NCBI Taxonomy" id="1698259"/>
    <lineage>
        <taxon>Archaea</taxon>
        <taxon>Methanobacteriati</taxon>
        <taxon>Methanobacteriota</taxon>
        <taxon>candidate division MSBL1</taxon>
    </lineage>
</organism>
<reference evidence="2 3" key="1">
    <citation type="journal article" date="2016" name="Sci. Rep.">
        <title>Metabolic traits of an uncultured archaeal lineage -MSBL1- from brine pools of the Red Sea.</title>
        <authorList>
            <person name="Mwirichia R."/>
            <person name="Alam I."/>
            <person name="Rashid M."/>
            <person name="Vinu M."/>
            <person name="Ba-Alawi W."/>
            <person name="Anthony Kamau A."/>
            <person name="Kamanda Ngugi D."/>
            <person name="Goker M."/>
            <person name="Klenk H.P."/>
            <person name="Bajic V."/>
            <person name="Stingl U."/>
        </authorList>
    </citation>
    <scope>NUCLEOTIDE SEQUENCE [LARGE SCALE GENOMIC DNA]</scope>
    <source>
        <strain evidence="2">SCGC-AAA259A05</strain>
    </source>
</reference>
<comment type="caution">
    <text evidence="2">The sequence shown here is derived from an EMBL/GenBank/DDBJ whole genome shotgun (WGS) entry which is preliminary data.</text>
</comment>
<feature type="region of interest" description="Disordered" evidence="1">
    <location>
        <begin position="57"/>
        <end position="82"/>
    </location>
</feature>